<dbReference type="NCBIfam" id="NF037995">
    <property type="entry name" value="TRAP_S1"/>
    <property type="match status" value="1"/>
</dbReference>
<dbReference type="InterPro" id="IPR038404">
    <property type="entry name" value="TRAP_DctP_sf"/>
</dbReference>
<evidence type="ECO:0000313" key="3">
    <source>
        <dbReference type="Proteomes" id="UP000247485"/>
    </source>
</evidence>
<accession>A0A318FA08</accession>
<dbReference type="PIRSF" id="PIRSF006470">
    <property type="entry name" value="DctB"/>
    <property type="match status" value="1"/>
</dbReference>
<dbReference type="InterPro" id="IPR018389">
    <property type="entry name" value="DctP_fam"/>
</dbReference>
<reference evidence="2 3" key="1">
    <citation type="submission" date="2018-05" db="EMBL/GenBank/DDBJ databases">
        <title>Freshwater and sediment microbial communities from various areas in North America, analyzing microbe dynamics in response to fracking.</title>
        <authorList>
            <person name="Lamendella R."/>
        </authorList>
    </citation>
    <scope>NUCLEOTIDE SEQUENCE [LARGE SCALE GENOMIC DNA]</scope>
    <source>
        <strain evidence="2 3">67</strain>
    </source>
</reference>
<dbReference type="PANTHER" id="PTHR33376:SF18">
    <property type="entry name" value="2,3-DIKETO-L-GULONATE-BINDING PERIPLASMIC PROTEIN YIAO"/>
    <property type="match status" value="1"/>
</dbReference>
<dbReference type="NCBIfam" id="TIGR00787">
    <property type="entry name" value="dctP"/>
    <property type="match status" value="1"/>
</dbReference>
<dbReference type="EMBL" id="QJJG01000030">
    <property type="protein sequence ID" value="PXW36477.1"/>
    <property type="molecule type" value="Genomic_DNA"/>
</dbReference>
<dbReference type="GO" id="GO:0055085">
    <property type="term" value="P:transmembrane transport"/>
    <property type="evidence" value="ECO:0007669"/>
    <property type="project" value="InterPro"/>
</dbReference>
<name>A0A318FA08_KLEOX</name>
<dbReference type="Proteomes" id="UP000247485">
    <property type="component" value="Unassembled WGS sequence"/>
</dbReference>
<comment type="caution">
    <text evidence="2">The sequence shown here is derived from an EMBL/GenBank/DDBJ whole genome shotgun (WGS) entry which is preliminary data.</text>
</comment>
<sequence length="320" mass="35688">MVLVDNLSAARRETRQFSIGLEGSMASSQGVGIKEMVRIASQLSQGSMTFELYPDAKLGNGPKMIEMVQQGELDIFLGGAGYFASLDGRINIFDIPYLFENVEQAYQIMDSELGREMLDVLDNNDLKGFSFWENGIRSFTNNVKPINHPDDFKGLKTRTMPGNQVHEALWQGVGIATLPLPSGAIYAAIQEGTINSQEHPVSVIYARKLYEVQNYLSLTRHMYGPLIQVMNHARFTSLEKQEQDILLSASLAGAVATRNFSNENEAMFLEEMKRAGLQVNEVDAKAFREVMKPAIEHEFIAKNGDEWLKKINAMLAGNGR</sequence>
<dbReference type="GO" id="GO:0030288">
    <property type="term" value="C:outer membrane-bounded periplasmic space"/>
    <property type="evidence" value="ECO:0007669"/>
    <property type="project" value="InterPro"/>
</dbReference>
<dbReference type="PANTHER" id="PTHR33376">
    <property type="match status" value="1"/>
</dbReference>
<dbReference type="RefSeq" id="WP_181421904.1">
    <property type="nucleotide sequence ID" value="NZ_QJJG01000030.1"/>
</dbReference>
<dbReference type="AlphaFoldDB" id="A0A318FA08"/>
<keyword evidence="2" id="KW-0675">Receptor</keyword>
<dbReference type="Pfam" id="PF03480">
    <property type="entry name" value="DctP"/>
    <property type="match status" value="1"/>
</dbReference>
<dbReference type="GO" id="GO:0030246">
    <property type="term" value="F:carbohydrate binding"/>
    <property type="evidence" value="ECO:0007669"/>
    <property type="project" value="TreeGrafter"/>
</dbReference>
<dbReference type="InterPro" id="IPR004682">
    <property type="entry name" value="TRAP_DctP"/>
</dbReference>
<dbReference type="Gene3D" id="3.40.190.170">
    <property type="entry name" value="Bacterial extracellular solute-binding protein, family 7"/>
    <property type="match status" value="1"/>
</dbReference>
<proteinExistence type="predicted"/>
<evidence type="ECO:0000256" key="1">
    <source>
        <dbReference type="ARBA" id="ARBA00022729"/>
    </source>
</evidence>
<gene>
    <name evidence="2" type="ORF">DET57_13051</name>
</gene>
<protein>
    <submittedName>
        <fullName evidence="2">Tripartite ATP-independent transporter DctP family solute receptor</fullName>
    </submittedName>
</protein>
<organism evidence="2 3">
    <name type="scientific">Klebsiella oxytoca</name>
    <dbReference type="NCBI Taxonomy" id="571"/>
    <lineage>
        <taxon>Bacteria</taxon>
        <taxon>Pseudomonadati</taxon>
        <taxon>Pseudomonadota</taxon>
        <taxon>Gammaproteobacteria</taxon>
        <taxon>Enterobacterales</taxon>
        <taxon>Enterobacteriaceae</taxon>
        <taxon>Klebsiella/Raoultella group</taxon>
        <taxon>Klebsiella</taxon>
    </lineage>
</organism>
<evidence type="ECO:0000313" key="2">
    <source>
        <dbReference type="EMBL" id="PXW36477.1"/>
    </source>
</evidence>
<keyword evidence="1" id="KW-0732">Signal</keyword>